<accession>X1PMI8</accession>
<keyword evidence="1" id="KW-0812">Transmembrane</keyword>
<keyword evidence="1" id="KW-0472">Membrane</keyword>
<reference evidence="2" key="1">
    <citation type="journal article" date="2014" name="Front. Microbiol.">
        <title>High frequency of phylogenetically diverse reductive dehalogenase-homologous genes in deep subseafloor sedimentary metagenomes.</title>
        <authorList>
            <person name="Kawai M."/>
            <person name="Futagami T."/>
            <person name="Toyoda A."/>
            <person name="Takaki Y."/>
            <person name="Nishi S."/>
            <person name="Hori S."/>
            <person name="Arai W."/>
            <person name="Tsubouchi T."/>
            <person name="Morono Y."/>
            <person name="Uchiyama I."/>
            <person name="Ito T."/>
            <person name="Fujiyama A."/>
            <person name="Inagaki F."/>
            <person name="Takami H."/>
        </authorList>
    </citation>
    <scope>NUCLEOTIDE SEQUENCE</scope>
    <source>
        <strain evidence="2">Expedition CK06-06</strain>
    </source>
</reference>
<protein>
    <submittedName>
        <fullName evidence="2">Uncharacterized protein</fullName>
    </submittedName>
</protein>
<evidence type="ECO:0000256" key="1">
    <source>
        <dbReference type="SAM" id="Phobius"/>
    </source>
</evidence>
<sequence length="208" mass="23583">RHLGDQLLYVVTSIIYLIPGVPHVVMIFFGPQGSGKTWALRTVRVLIDPSQLDLLSLPTRYREIVQILDHNWCAFFDNVGRLPAWTSNVFCRAVTGAGVSKRRLYSDDEDVIYQYHRCLGFTDINIAAERGDLLQRSLLLGLDAIPEDRRKTEKELNADLESQRPEILGAMLDVLVKAMSFYPTIRPGSLYRMADYTIWGRAITKALG</sequence>
<proteinExistence type="predicted"/>
<dbReference type="SUPFAM" id="SSF52540">
    <property type="entry name" value="P-loop containing nucleoside triphosphate hydrolases"/>
    <property type="match status" value="1"/>
</dbReference>
<dbReference type="InterPro" id="IPR027417">
    <property type="entry name" value="P-loop_NTPase"/>
</dbReference>
<feature type="transmembrane region" description="Helical" evidence="1">
    <location>
        <begin position="6"/>
        <end position="29"/>
    </location>
</feature>
<keyword evidence="1" id="KW-1133">Transmembrane helix</keyword>
<gene>
    <name evidence="2" type="ORF">S06H3_57122</name>
</gene>
<dbReference type="AlphaFoldDB" id="X1PMI8"/>
<name>X1PMI8_9ZZZZ</name>
<organism evidence="2">
    <name type="scientific">marine sediment metagenome</name>
    <dbReference type="NCBI Taxonomy" id="412755"/>
    <lineage>
        <taxon>unclassified sequences</taxon>
        <taxon>metagenomes</taxon>
        <taxon>ecological metagenomes</taxon>
    </lineage>
</organism>
<feature type="non-terminal residue" evidence="2">
    <location>
        <position position="1"/>
    </location>
</feature>
<evidence type="ECO:0000313" key="2">
    <source>
        <dbReference type="EMBL" id="GAI57452.1"/>
    </source>
</evidence>
<comment type="caution">
    <text evidence="2">The sequence shown here is derived from an EMBL/GenBank/DDBJ whole genome shotgun (WGS) entry which is preliminary data.</text>
</comment>
<dbReference type="EMBL" id="BARV01036833">
    <property type="protein sequence ID" value="GAI57452.1"/>
    <property type="molecule type" value="Genomic_DNA"/>
</dbReference>